<protein>
    <submittedName>
        <fullName evidence="2">Uncharacterized protein</fullName>
    </submittedName>
</protein>
<organism evidence="2 3">
    <name type="scientific">Punica granatum</name>
    <name type="common">Pomegranate</name>
    <dbReference type="NCBI Taxonomy" id="22663"/>
    <lineage>
        <taxon>Eukaryota</taxon>
        <taxon>Viridiplantae</taxon>
        <taxon>Streptophyta</taxon>
        <taxon>Embryophyta</taxon>
        <taxon>Tracheophyta</taxon>
        <taxon>Spermatophyta</taxon>
        <taxon>Magnoliopsida</taxon>
        <taxon>eudicotyledons</taxon>
        <taxon>Gunneridae</taxon>
        <taxon>Pentapetalae</taxon>
        <taxon>rosids</taxon>
        <taxon>malvids</taxon>
        <taxon>Myrtales</taxon>
        <taxon>Lythraceae</taxon>
        <taxon>Punica</taxon>
    </lineage>
</organism>
<feature type="compositionally biased region" description="Polar residues" evidence="1">
    <location>
        <begin position="72"/>
        <end position="96"/>
    </location>
</feature>
<keyword evidence="3" id="KW-1185">Reference proteome</keyword>
<evidence type="ECO:0000256" key="1">
    <source>
        <dbReference type="SAM" id="MobiDB-lite"/>
    </source>
</evidence>
<accession>A0A2I0I097</accession>
<dbReference type="AlphaFoldDB" id="A0A2I0I097"/>
<gene>
    <name evidence="2" type="ORF">CRG98_042354</name>
</gene>
<proteinExistence type="predicted"/>
<sequence length="96" mass="10575">MATLSRFVLKDCKSHTWDAGHGAGSCSLLATRRPVRYLDLRRGYCVSANVRSMTIQDGPRSPLVLARPLPTNPATRNDSLSFPQSNSNLMKNCTKP</sequence>
<evidence type="ECO:0000313" key="3">
    <source>
        <dbReference type="Proteomes" id="UP000233551"/>
    </source>
</evidence>
<name>A0A2I0I097_PUNGR</name>
<comment type="caution">
    <text evidence="2">The sequence shown here is derived from an EMBL/GenBank/DDBJ whole genome shotgun (WGS) entry which is preliminary data.</text>
</comment>
<evidence type="ECO:0000313" key="2">
    <source>
        <dbReference type="EMBL" id="PKI37263.1"/>
    </source>
</evidence>
<feature type="region of interest" description="Disordered" evidence="1">
    <location>
        <begin position="68"/>
        <end position="96"/>
    </location>
</feature>
<reference evidence="2 3" key="1">
    <citation type="submission" date="2017-11" db="EMBL/GenBank/DDBJ databases">
        <title>De-novo sequencing of pomegranate (Punica granatum L.) genome.</title>
        <authorList>
            <person name="Akparov Z."/>
            <person name="Amiraslanov A."/>
            <person name="Hajiyeva S."/>
            <person name="Abbasov M."/>
            <person name="Kaur K."/>
            <person name="Hamwieh A."/>
            <person name="Solovyev V."/>
            <person name="Salamov A."/>
            <person name="Braich B."/>
            <person name="Kosarev P."/>
            <person name="Mahmoud A."/>
            <person name="Hajiyev E."/>
            <person name="Babayeva S."/>
            <person name="Izzatullayeva V."/>
            <person name="Mammadov A."/>
            <person name="Mammadov A."/>
            <person name="Sharifova S."/>
            <person name="Ojaghi J."/>
            <person name="Eynullazada K."/>
            <person name="Bayramov B."/>
            <person name="Abdulazimova A."/>
            <person name="Shahmuradov I."/>
        </authorList>
    </citation>
    <scope>NUCLEOTIDE SEQUENCE [LARGE SCALE GENOMIC DNA]</scope>
    <source>
        <strain evidence="3">cv. AG2017</strain>
        <tissue evidence="2">Leaf</tissue>
    </source>
</reference>
<dbReference type="EMBL" id="PGOL01004503">
    <property type="protein sequence ID" value="PKI37263.1"/>
    <property type="molecule type" value="Genomic_DNA"/>
</dbReference>
<dbReference type="Proteomes" id="UP000233551">
    <property type="component" value="Unassembled WGS sequence"/>
</dbReference>